<proteinExistence type="inferred from homology"/>
<dbReference type="Gene3D" id="3.10.450.50">
    <property type="match status" value="1"/>
</dbReference>
<evidence type="ECO:0000256" key="6">
    <source>
        <dbReference type="ARBA" id="ARBA00022737"/>
    </source>
</evidence>
<dbReference type="PANTHER" id="PTHR44835:SF1">
    <property type="entry name" value="PROTEIN O-GLCNAC TRANSFERASE"/>
    <property type="match status" value="1"/>
</dbReference>
<evidence type="ECO:0000313" key="11">
    <source>
        <dbReference type="Proteomes" id="UP001626593"/>
    </source>
</evidence>
<evidence type="ECO:0000256" key="4">
    <source>
        <dbReference type="ARBA" id="ARBA00022676"/>
    </source>
</evidence>
<feature type="repeat" description="TPR" evidence="8">
    <location>
        <begin position="107"/>
        <end position="140"/>
    </location>
</feature>
<comment type="similarity">
    <text evidence="2">Belongs to the glycosyltransferase 41 family. O-GlcNAc transferase subfamily.</text>
</comment>
<reference evidence="10 11" key="1">
    <citation type="submission" date="2023-12" db="EMBL/GenBank/DDBJ databases">
        <title>A. evansii MAY27, complete genome.</title>
        <authorList>
            <person name="Wang Y."/>
        </authorList>
    </citation>
    <scope>NUCLEOTIDE SEQUENCE [LARGE SCALE GENOMIC DNA]</scope>
    <source>
        <strain evidence="10 11">MAY27</strain>
    </source>
</reference>
<dbReference type="SUPFAM" id="SSF103642">
    <property type="entry name" value="Sec-C motif"/>
    <property type="match status" value="1"/>
</dbReference>
<dbReference type="Pfam" id="PF02810">
    <property type="entry name" value="SEC-C"/>
    <property type="match status" value="1"/>
</dbReference>
<dbReference type="SUPFAM" id="SSF48452">
    <property type="entry name" value="TPR-like"/>
    <property type="match status" value="1"/>
</dbReference>
<evidence type="ECO:0000256" key="8">
    <source>
        <dbReference type="PROSITE-ProRule" id="PRU00339"/>
    </source>
</evidence>
<feature type="repeat" description="TPR" evidence="8">
    <location>
        <begin position="242"/>
        <end position="275"/>
    </location>
</feature>
<dbReference type="Gene3D" id="3.40.50.11380">
    <property type="match status" value="1"/>
</dbReference>
<evidence type="ECO:0000256" key="7">
    <source>
        <dbReference type="ARBA" id="ARBA00022803"/>
    </source>
</evidence>
<feature type="domain" description="O-GlcNAc transferase C-terminal" evidence="9">
    <location>
        <begin position="325"/>
        <end position="471"/>
    </location>
</feature>
<dbReference type="RefSeq" id="WP_407279041.1">
    <property type="nucleotide sequence ID" value="NZ_CP141259.1"/>
</dbReference>
<dbReference type="EMBL" id="CP141259">
    <property type="protein sequence ID" value="WRL46159.1"/>
    <property type="molecule type" value="Genomic_DNA"/>
</dbReference>
<dbReference type="Gene3D" id="1.25.40.10">
    <property type="entry name" value="Tetratricopeptide repeat domain"/>
    <property type="match status" value="2"/>
</dbReference>
<dbReference type="Proteomes" id="UP001626593">
    <property type="component" value="Chromosome"/>
</dbReference>
<comment type="pathway">
    <text evidence="1">Protein modification; protein glycosylation.</text>
</comment>
<keyword evidence="7 8" id="KW-0802">TPR repeat</keyword>
<dbReference type="Pfam" id="PF13181">
    <property type="entry name" value="TPR_8"/>
    <property type="match status" value="1"/>
</dbReference>
<keyword evidence="11" id="KW-1185">Reference proteome</keyword>
<evidence type="ECO:0000256" key="1">
    <source>
        <dbReference type="ARBA" id="ARBA00004922"/>
    </source>
</evidence>
<name>A0ABZ1AMK6_AROEV</name>
<dbReference type="InterPro" id="IPR019734">
    <property type="entry name" value="TPR_rpt"/>
</dbReference>
<dbReference type="InterPro" id="IPR029489">
    <property type="entry name" value="OGT/SEC/SPY_C"/>
</dbReference>
<keyword evidence="5" id="KW-0808">Transferase</keyword>
<evidence type="ECO:0000256" key="3">
    <source>
        <dbReference type="ARBA" id="ARBA00011970"/>
    </source>
</evidence>
<evidence type="ECO:0000313" key="10">
    <source>
        <dbReference type="EMBL" id="WRL46159.1"/>
    </source>
</evidence>
<sequence>MKATADCRMRDDLTHRHNACRGAAYGSLAPFARMPPMTGRNDPCPCGSGKKFKKCCQNRAAGPVTNTANARPASARLLDAVALHQAGHLDAAEQAYRAILVSSPGDCDALHYLGMIAFQRQRYAESVALIEQAIARNPRTPAFHCNLGNALMRLGRFGDAERAYREACTLDPGFAAALLGLANACISTGRSAEALPAARKATEAAPNMFPAWVALGDASYNVENIDEAEHSYRLALGVHRDPRVLTKLAVIVTRFGRVREAETLIEEALRLDPGFEPAWWSRLMNLNYLSTDLQAMSAVHREWARRFVPQDTPASPSAGLAWDGSRKLRVGYLSADFRRHALRFFVRPILRHHDRSRFEIHCYSNSPIEDEVTVELKGMVDHWVDCHSMSDEELAGRIRADGIDLLVDMTGHSHGKRLKALATRPAPVQATMLGYLNTTGLQAIDYRFGDRFTCPPGLDQYGTEKLVRLPACQWCYEPDDEQPQVGPSPAQKNGYLTFGSFHNLAKLTLAQLDLFADILAAVPDARLLMVVWGAAPRQDLERHFAGRGLAARVAFADPAAHRSYLTFYDRIDVGLDSFPYAGGTTTLESVWMGVPVLTMRGPTQTSNGGVSINSNLGLERFIADGPDEFVAKGKAIATDVDALAGLRSSLRARLRASPIMDGPAYVRALEAAYADIMRSVSGRE</sequence>
<dbReference type="Gene3D" id="3.40.50.2000">
    <property type="entry name" value="Glycogen Phosphorylase B"/>
    <property type="match status" value="1"/>
</dbReference>
<evidence type="ECO:0000256" key="5">
    <source>
        <dbReference type="ARBA" id="ARBA00022679"/>
    </source>
</evidence>
<evidence type="ECO:0000259" key="9">
    <source>
        <dbReference type="Pfam" id="PF13844"/>
    </source>
</evidence>
<dbReference type="InterPro" id="IPR011990">
    <property type="entry name" value="TPR-like_helical_dom_sf"/>
</dbReference>
<gene>
    <name evidence="10" type="ORF">U5817_23655</name>
</gene>
<dbReference type="Pfam" id="PF13432">
    <property type="entry name" value="TPR_16"/>
    <property type="match status" value="2"/>
</dbReference>
<keyword evidence="4" id="KW-0328">Glycosyltransferase</keyword>
<accession>A0ABZ1AMK6</accession>
<organism evidence="10 11">
    <name type="scientific">Aromatoleum evansii</name>
    <name type="common">Azoarcus evansii</name>
    <dbReference type="NCBI Taxonomy" id="59406"/>
    <lineage>
        <taxon>Bacteria</taxon>
        <taxon>Pseudomonadati</taxon>
        <taxon>Pseudomonadota</taxon>
        <taxon>Betaproteobacteria</taxon>
        <taxon>Rhodocyclales</taxon>
        <taxon>Rhodocyclaceae</taxon>
        <taxon>Aromatoleum</taxon>
    </lineage>
</organism>
<dbReference type="SMART" id="SM00028">
    <property type="entry name" value="TPR"/>
    <property type="match status" value="6"/>
</dbReference>
<dbReference type="InterPro" id="IPR051939">
    <property type="entry name" value="Glycosyltr_41/O-GlcNAc_trsf"/>
</dbReference>
<evidence type="ECO:0000256" key="2">
    <source>
        <dbReference type="ARBA" id="ARBA00005386"/>
    </source>
</evidence>
<dbReference type="PROSITE" id="PS50005">
    <property type="entry name" value="TPR"/>
    <property type="match status" value="3"/>
</dbReference>
<keyword evidence="6" id="KW-0677">Repeat</keyword>
<dbReference type="PANTHER" id="PTHR44835">
    <property type="entry name" value="UDP-N-ACETYLGLUCOSAMINE--PEPTIDE N-ACETYLGLUCOSAMINYLTRANSFERASE SPINDLY-RELATED"/>
    <property type="match status" value="1"/>
</dbReference>
<dbReference type="EC" id="2.4.1.255" evidence="3"/>
<dbReference type="Pfam" id="PF13844">
    <property type="entry name" value="Glyco_transf_41"/>
    <property type="match status" value="2"/>
</dbReference>
<dbReference type="SUPFAM" id="SSF53756">
    <property type="entry name" value="UDP-Glycosyltransferase/glycogen phosphorylase"/>
    <property type="match status" value="2"/>
</dbReference>
<feature type="domain" description="O-GlcNAc transferase C-terminal" evidence="9">
    <location>
        <begin position="496"/>
        <end position="668"/>
    </location>
</feature>
<dbReference type="InterPro" id="IPR004027">
    <property type="entry name" value="SEC_C_motif"/>
</dbReference>
<protein>
    <recommendedName>
        <fullName evidence="3">protein O-GlcNAc transferase</fullName>
        <ecNumber evidence="3">2.4.1.255</ecNumber>
    </recommendedName>
</protein>
<feature type="repeat" description="TPR" evidence="8">
    <location>
        <begin position="141"/>
        <end position="174"/>
    </location>
</feature>